<evidence type="ECO:0000313" key="3">
    <source>
        <dbReference type="Proteomes" id="UP000030763"/>
    </source>
</evidence>
<sequence length="276" mass="28331">MAPLRVQVAALAAMVAVQLNVSGSLASNEAALTTPEGNGNALTGLGFPSLLGGAGFGELDKMLHSSLASLFRGFGAIDGMFRPDASPLSLSFVEGDEKSCQIRIRGGNVGGLASGMKLGLDTNLRMLHASVHQEASQKSESGEKKMSFLSQSVHVSSALGLPERCVATAGALMSGYGGYLLDGEGSAGLVVLPSLALLKESVEKGDLPEGVVDAVKTGDQHKLQELSETQQCLVAGFTAEQCVQLGGKKPSVAFVPPSEGAQLPVPRLDVSLDVLS</sequence>
<feature type="chain" id="PRO_5004673225" evidence="1">
    <location>
        <begin position="27"/>
        <end position="276"/>
    </location>
</feature>
<dbReference type="OMA" id="MHYEESK"/>
<evidence type="ECO:0000313" key="2">
    <source>
        <dbReference type="EMBL" id="CDJ58147.1"/>
    </source>
</evidence>
<dbReference type="RefSeq" id="XP_013334795.1">
    <property type="nucleotide sequence ID" value="XM_013479341.1"/>
</dbReference>
<keyword evidence="3" id="KW-1185">Reference proteome</keyword>
<dbReference type="AlphaFoldDB" id="U6M1Q5"/>
<dbReference type="Proteomes" id="UP000030763">
    <property type="component" value="Unassembled WGS sequence"/>
</dbReference>
<name>U6M1Q5_EIMMA</name>
<organism evidence="2 3">
    <name type="scientific">Eimeria maxima</name>
    <name type="common">Coccidian parasite</name>
    <dbReference type="NCBI Taxonomy" id="5804"/>
    <lineage>
        <taxon>Eukaryota</taxon>
        <taxon>Sar</taxon>
        <taxon>Alveolata</taxon>
        <taxon>Apicomplexa</taxon>
        <taxon>Conoidasida</taxon>
        <taxon>Coccidia</taxon>
        <taxon>Eucoccidiorida</taxon>
        <taxon>Eimeriorina</taxon>
        <taxon>Eimeriidae</taxon>
        <taxon>Eimeria</taxon>
    </lineage>
</organism>
<proteinExistence type="predicted"/>
<feature type="signal peptide" evidence="1">
    <location>
        <begin position="1"/>
        <end position="26"/>
    </location>
</feature>
<dbReference type="EMBL" id="HG719500">
    <property type="protein sequence ID" value="CDJ58147.1"/>
    <property type="molecule type" value="Genomic_DNA"/>
</dbReference>
<reference evidence="2" key="1">
    <citation type="submission" date="2013-10" db="EMBL/GenBank/DDBJ databases">
        <title>Genomic analysis of the causative agents of coccidiosis in chickens.</title>
        <authorList>
            <person name="Reid A.J."/>
            <person name="Blake D."/>
            <person name="Billington K."/>
            <person name="Browne H."/>
            <person name="Dunn M."/>
            <person name="Hung S."/>
            <person name="Kawahara F."/>
            <person name="Miranda-Saavedra D."/>
            <person name="Mourier T."/>
            <person name="Nagra H."/>
            <person name="Otto T.D."/>
            <person name="Rawlings N."/>
            <person name="Sanchez A."/>
            <person name="Sanders M."/>
            <person name="Subramaniam C."/>
            <person name="Tay Y."/>
            <person name="Dear P."/>
            <person name="Doerig C."/>
            <person name="Gruber A."/>
            <person name="Parkinson J."/>
            <person name="Shirley M."/>
            <person name="Wan K.L."/>
            <person name="Berriman M."/>
            <person name="Tomley F."/>
            <person name="Pain A."/>
        </authorList>
    </citation>
    <scope>NUCLEOTIDE SEQUENCE [LARGE SCALE GENOMIC DNA]</scope>
    <source>
        <strain evidence="2">Weybridge</strain>
    </source>
</reference>
<dbReference type="OrthoDB" id="345717at2759"/>
<gene>
    <name evidence="2" type="ORF">EMWEY_00048210</name>
</gene>
<reference evidence="2" key="2">
    <citation type="submission" date="2013-10" db="EMBL/GenBank/DDBJ databases">
        <authorList>
            <person name="Aslett M."/>
        </authorList>
    </citation>
    <scope>NUCLEOTIDE SEQUENCE [LARGE SCALE GENOMIC DNA]</scope>
    <source>
        <strain evidence="2">Weybridge</strain>
    </source>
</reference>
<evidence type="ECO:0000256" key="1">
    <source>
        <dbReference type="SAM" id="SignalP"/>
    </source>
</evidence>
<protein>
    <submittedName>
        <fullName evidence="2">GRA9 protein, putative</fullName>
    </submittedName>
</protein>
<accession>U6M1Q5</accession>
<dbReference type="VEuPathDB" id="ToxoDB:EMWEY_00048210"/>
<dbReference type="GeneID" id="25338807"/>
<keyword evidence="1" id="KW-0732">Signal</keyword>